<dbReference type="Proteomes" id="UP000807353">
    <property type="component" value="Unassembled WGS sequence"/>
</dbReference>
<sequence length="114" mass="12938">MSSQTSPHSESAILYQVGKEVSQLLILTVIPTFFYGSFVVLFVHSTRVLLKKDTSTRNTRLWIFTYILMFIIASISECFCFATTASVVDLLFSQYQDMGLAEKLRLIAQDTKII</sequence>
<reference evidence="2" key="1">
    <citation type="submission" date="2020-11" db="EMBL/GenBank/DDBJ databases">
        <authorList>
            <consortium name="DOE Joint Genome Institute"/>
            <person name="Ahrendt S."/>
            <person name="Riley R."/>
            <person name="Andreopoulos W."/>
            <person name="Labutti K."/>
            <person name="Pangilinan J."/>
            <person name="Ruiz-Duenas F.J."/>
            <person name="Barrasa J.M."/>
            <person name="Sanchez-Garcia M."/>
            <person name="Camarero S."/>
            <person name="Miyauchi S."/>
            <person name="Serrano A."/>
            <person name="Linde D."/>
            <person name="Babiker R."/>
            <person name="Drula E."/>
            <person name="Ayuso-Fernandez I."/>
            <person name="Pacheco R."/>
            <person name="Padilla G."/>
            <person name="Ferreira P."/>
            <person name="Barriuso J."/>
            <person name="Kellner H."/>
            <person name="Castanera R."/>
            <person name="Alfaro M."/>
            <person name="Ramirez L."/>
            <person name="Pisabarro A.G."/>
            <person name="Kuo A."/>
            <person name="Tritt A."/>
            <person name="Lipzen A."/>
            <person name="He G."/>
            <person name="Yan M."/>
            <person name="Ng V."/>
            <person name="Cullen D."/>
            <person name="Martin F."/>
            <person name="Rosso M.-N."/>
            <person name="Henrissat B."/>
            <person name="Hibbett D."/>
            <person name="Martinez A.T."/>
            <person name="Grigoriev I.V."/>
        </authorList>
    </citation>
    <scope>NUCLEOTIDE SEQUENCE</scope>
    <source>
        <strain evidence="2">CBS 247.69</strain>
    </source>
</reference>
<keyword evidence="1" id="KW-0812">Transmembrane</keyword>
<keyword evidence="1" id="KW-1133">Transmembrane helix</keyword>
<dbReference type="EMBL" id="MU150324">
    <property type="protein sequence ID" value="KAF9459060.1"/>
    <property type="molecule type" value="Genomic_DNA"/>
</dbReference>
<feature type="transmembrane region" description="Helical" evidence="1">
    <location>
        <begin position="63"/>
        <end position="88"/>
    </location>
</feature>
<comment type="caution">
    <text evidence="2">The sequence shown here is derived from an EMBL/GenBank/DDBJ whole genome shotgun (WGS) entry which is preliminary data.</text>
</comment>
<keyword evidence="3" id="KW-1185">Reference proteome</keyword>
<keyword evidence="1" id="KW-0472">Membrane</keyword>
<accession>A0A9P5XYF8</accession>
<protein>
    <submittedName>
        <fullName evidence="2">Uncharacterized protein</fullName>
    </submittedName>
</protein>
<dbReference type="AlphaFoldDB" id="A0A9P5XYF8"/>
<proteinExistence type="predicted"/>
<feature type="transmembrane region" description="Helical" evidence="1">
    <location>
        <begin position="24"/>
        <end position="43"/>
    </location>
</feature>
<name>A0A9P5XYF8_9AGAR</name>
<evidence type="ECO:0000313" key="3">
    <source>
        <dbReference type="Proteomes" id="UP000807353"/>
    </source>
</evidence>
<evidence type="ECO:0000256" key="1">
    <source>
        <dbReference type="SAM" id="Phobius"/>
    </source>
</evidence>
<organism evidence="2 3">
    <name type="scientific">Collybia nuda</name>
    <dbReference type="NCBI Taxonomy" id="64659"/>
    <lineage>
        <taxon>Eukaryota</taxon>
        <taxon>Fungi</taxon>
        <taxon>Dikarya</taxon>
        <taxon>Basidiomycota</taxon>
        <taxon>Agaricomycotina</taxon>
        <taxon>Agaricomycetes</taxon>
        <taxon>Agaricomycetidae</taxon>
        <taxon>Agaricales</taxon>
        <taxon>Tricholomatineae</taxon>
        <taxon>Clitocybaceae</taxon>
        <taxon>Collybia</taxon>
    </lineage>
</organism>
<evidence type="ECO:0000313" key="2">
    <source>
        <dbReference type="EMBL" id="KAF9459060.1"/>
    </source>
</evidence>
<gene>
    <name evidence="2" type="ORF">BDZ94DRAFT_1312700</name>
</gene>